<gene>
    <name evidence="3" type="ORF">MNOR_LOCUS20837</name>
</gene>
<keyword evidence="1" id="KW-1133">Transmembrane helix</keyword>
<dbReference type="Proteomes" id="UP001497623">
    <property type="component" value="Unassembled WGS sequence"/>
</dbReference>
<dbReference type="EMBL" id="CAXKWB010016336">
    <property type="protein sequence ID" value="CAL4115979.1"/>
    <property type="molecule type" value="Genomic_DNA"/>
</dbReference>
<keyword evidence="1" id="KW-0472">Membrane</keyword>
<evidence type="ECO:0000256" key="1">
    <source>
        <dbReference type="SAM" id="Phobius"/>
    </source>
</evidence>
<evidence type="ECO:0000313" key="4">
    <source>
        <dbReference type="Proteomes" id="UP001497623"/>
    </source>
</evidence>
<name>A0AAV2R562_MEGNR</name>
<protein>
    <submittedName>
        <fullName evidence="3">Uncharacterized protein</fullName>
    </submittedName>
</protein>
<evidence type="ECO:0000256" key="2">
    <source>
        <dbReference type="SAM" id="SignalP"/>
    </source>
</evidence>
<dbReference type="AlphaFoldDB" id="A0AAV2R562"/>
<keyword evidence="2" id="KW-0732">Signal</keyword>
<feature type="transmembrane region" description="Helical" evidence="1">
    <location>
        <begin position="427"/>
        <end position="448"/>
    </location>
</feature>
<sequence length="479" mass="53036">MRTSLTTTTTTPLLLLLIFTAAAAGQRSRPPPPSRQLVPAMDITHSCVTMDVFSDFAELAREQMSKYCKEGTKDVVEFIKGQTDEIKKAISSGQKSQQGSLLPYGAGGGGAGSSPMNLQLELGILQTQLSTLVTKTDAINSKMLALAPATAARYLMETIDTLPNVETMKNLMQICSHASILKNISNAISGLASKVIVKESKEEIVDSILGLKKEVYQLKSPLAELATRNDIMALSENMTSLAYESDIEYLIDMLNKLPSHKYFEKLSKSINQHTDEKVATSETSLQETKYSIQQVRDQVDILNISLTTITKQISNITEIVNMNDLNEQIYSLASKTDVDNIVDIITTLLMKELSTKGAKNPTGCQTNLDDVKSKLNDLVTVSDLVKIVEHAIQNLTSHSASGVVFNKEPKAEKSTHQGRAYHHKEAIYLNIILALNLFIVILFLFTLWKLKNHHLHHYCYNAHPEMRRDTAQLMAPLTK</sequence>
<proteinExistence type="predicted"/>
<reference evidence="3 4" key="1">
    <citation type="submission" date="2024-05" db="EMBL/GenBank/DDBJ databases">
        <authorList>
            <person name="Wallberg A."/>
        </authorList>
    </citation>
    <scope>NUCLEOTIDE SEQUENCE [LARGE SCALE GENOMIC DNA]</scope>
</reference>
<comment type="caution">
    <text evidence="3">The sequence shown here is derived from an EMBL/GenBank/DDBJ whole genome shotgun (WGS) entry which is preliminary data.</text>
</comment>
<evidence type="ECO:0000313" key="3">
    <source>
        <dbReference type="EMBL" id="CAL4115979.1"/>
    </source>
</evidence>
<keyword evidence="4" id="KW-1185">Reference proteome</keyword>
<accession>A0AAV2R562</accession>
<feature type="signal peptide" evidence="2">
    <location>
        <begin position="1"/>
        <end position="25"/>
    </location>
</feature>
<feature type="non-terminal residue" evidence="3">
    <location>
        <position position="479"/>
    </location>
</feature>
<keyword evidence="1" id="KW-0812">Transmembrane</keyword>
<organism evidence="3 4">
    <name type="scientific">Meganyctiphanes norvegica</name>
    <name type="common">Northern krill</name>
    <name type="synonym">Thysanopoda norvegica</name>
    <dbReference type="NCBI Taxonomy" id="48144"/>
    <lineage>
        <taxon>Eukaryota</taxon>
        <taxon>Metazoa</taxon>
        <taxon>Ecdysozoa</taxon>
        <taxon>Arthropoda</taxon>
        <taxon>Crustacea</taxon>
        <taxon>Multicrustacea</taxon>
        <taxon>Malacostraca</taxon>
        <taxon>Eumalacostraca</taxon>
        <taxon>Eucarida</taxon>
        <taxon>Euphausiacea</taxon>
        <taxon>Euphausiidae</taxon>
        <taxon>Meganyctiphanes</taxon>
    </lineage>
</organism>
<feature type="chain" id="PRO_5043785826" evidence="2">
    <location>
        <begin position="26"/>
        <end position="479"/>
    </location>
</feature>